<organism evidence="5 6">
    <name type="scientific">Endocarpon pusillum (strain Z07020 / HMAS-L-300199)</name>
    <name type="common">Lichen-forming fungus</name>
    <dbReference type="NCBI Taxonomy" id="1263415"/>
    <lineage>
        <taxon>Eukaryota</taxon>
        <taxon>Fungi</taxon>
        <taxon>Dikarya</taxon>
        <taxon>Ascomycota</taxon>
        <taxon>Pezizomycotina</taxon>
        <taxon>Eurotiomycetes</taxon>
        <taxon>Chaetothyriomycetidae</taxon>
        <taxon>Verrucariales</taxon>
        <taxon>Verrucariaceae</taxon>
        <taxon>Endocarpon</taxon>
    </lineage>
</organism>
<accession>U1GAX2</accession>
<dbReference type="GO" id="GO:0017005">
    <property type="term" value="F:3'-tyrosyl-DNA phosphodiesterase activity"/>
    <property type="evidence" value="ECO:0007669"/>
    <property type="project" value="TreeGrafter"/>
</dbReference>
<evidence type="ECO:0000256" key="1">
    <source>
        <dbReference type="PIRSR" id="PIRSR610347-1"/>
    </source>
</evidence>
<dbReference type="EMBL" id="KE721469">
    <property type="protein sequence ID" value="ERF69148.1"/>
    <property type="molecule type" value="Genomic_DNA"/>
</dbReference>
<gene>
    <name evidence="5" type="ORF">EPUS_01104</name>
</gene>
<dbReference type="HOGENOM" id="CLU_007773_2_0_1"/>
<evidence type="ECO:0000313" key="5">
    <source>
        <dbReference type="EMBL" id="ERF69148.1"/>
    </source>
</evidence>
<feature type="active site" description="Nucleophile" evidence="1">
    <location>
        <position position="246"/>
    </location>
</feature>
<dbReference type="RefSeq" id="XP_007805208.1">
    <property type="nucleotide sequence ID" value="XM_007807017.1"/>
</dbReference>
<name>U1GAX2_ENDPU</name>
<reference evidence="6" key="1">
    <citation type="journal article" date="2014" name="BMC Genomics">
        <title>Genome characteristics reveal the impact of lichenization on lichen-forming fungus Endocarpon pusillum Hedwig (Verrucariales, Ascomycota).</title>
        <authorList>
            <person name="Wang Y.-Y."/>
            <person name="Liu B."/>
            <person name="Zhang X.-Y."/>
            <person name="Zhou Q.-M."/>
            <person name="Zhang T."/>
            <person name="Li H."/>
            <person name="Yu Y.-F."/>
            <person name="Zhang X.-L."/>
            <person name="Hao X.-Y."/>
            <person name="Wang M."/>
            <person name="Wang L."/>
            <person name="Wei J.-C."/>
        </authorList>
    </citation>
    <scope>NUCLEOTIDE SEQUENCE [LARGE SCALE GENOMIC DNA]</scope>
    <source>
        <strain evidence="6">Z07020 / HMAS-L-300199</strain>
    </source>
</reference>
<dbReference type="OrthoDB" id="47785at2759"/>
<dbReference type="GO" id="GO:0005634">
    <property type="term" value="C:nucleus"/>
    <property type="evidence" value="ECO:0007669"/>
    <property type="project" value="InterPro"/>
</dbReference>
<evidence type="ECO:0000256" key="2">
    <source>
        <dbReference type="PIRSR" id="PIRSR610347-2"/>
    </source>
</evidence>
<sequence length="611" mass="68727">MASDPKETIDLTGDDSDVTLSATSEDDDLHRAIAMSLQPTPTYLPRDSIVSTTKGDDSATLEARAESSGAGGGILGMDRKRQEEERLARLKRKRERSVSPPATKRGLRHGSDLETASAHHGGLLKATPTELDREEASAIPPSSNTSKLEYPEGTVRKTWAFGFERHNDIKLAEVLQSPQLEAAVLSSFQWDWDWLVTKLDTGKTKLVFIVQAKDEEAKKGYISTFSRMWNVRLCFPSMEGQINCMHSKLMLLFYPTHLRIVVPTANLTPYDWGEPFRDLPGGIMENTVFLIDLPKSDSKSGERQDAEVTFLKSLVLFLKAMKLQEDIVNKLKMYDFSKLGNHGFIHSIGGTHYGDAWRETGACGIGQYLNNLGLRTFDSVEIDFVTSSVGSLDDQFLRSLYLVAQGDSGLAEYTHRNAKSVPSSVSQDLQRRLGRDFPSRWKQNFRFYYPSDDTVRDSKGGPRNGGTICFQPRWWNGPKFPRDLMRDCQSQREGLLMHNKIWFTRYVKPVTMNNGLRTIGWAYVGSANLSESAWGRLVQDRTTKTPKLSCRNWECGVILPILESKADQAKSLTDRQDSNGLNIFKNVVPIPMKIPGETYQGTKKPWFSSEQ</sequence>
<dbReference type="CDD" id="cd09122">
    <property type="entry name" value="PLDc_Tdp1_1"/>
    <property type="match status" value="1"/>
</dbReference>
<dbReference type="PANTHER" id="PTHR12415:SF4">
    <property type="entry name" value="TYROSYL-DNA PHOSPHODIESTERASE DOMAIN-CONTAINING PROTEIN"/>
    <property type="match status" value="1"/>
</dbReference>
<dbReference type="Proteomes" id="UP000019373">
    <property type="component" value="Unassembled WGS sequence"/>
</dbReference>
<evidence type="ECO:0000256" key="4">
    <source>
        <dbReference type="SAM" id="MobiDB-lite"/>
    </source>
</evidence>
<keyword evidence="6" id="KW-1185">Reference proteome</keyword>
<feature type="binding site" evidence="2">
    <location>
        <position position="248"/>
    </location>
    <ligand>
        <name>substrate</name>
    </ligand>
</feature>
<dbReference type="InterPro" id="IPR010347">
    <property type="entry name" value="Tdp1"/>
</dbReference>
<feature type="binding site" evidence="2">
    <location>
        <position position="500"/>
    </location>
    <ligand>
        <name>substrate</name>
    </ligand>
</feature>
<evidence type="ECO:0000256" key="3">
    <source>
        <dbReference type="PIRSR" id="PIRSR610347-3"/>
    </source>
</evidence>
<proteinExistence type="predicted"/>
<dbReference type="Gene3D" id="3.30.870.10">
    <property type="entry name" value="Endonuclease Chain A"/>
    <property type="match status" value="2"/>
</dbReference>
<feature type="site" description="Interaction with DNA" evidence="3">
    <location>
        <position position="530"/>
    </location>
</feature>
<dbReference type="GO" id="GO:0003690">
    <property type="term" value="F:double-stranded DNA binding"/>
    <property type="evidence" value="ECO:0007669"/>
    <property type="project" value="TreeGrafter"/>
</dbReference>
<dbReference type="GeneID" id="19236163"/>
<feature type="active site" description="Proton donor/acceptor" evidence="1">
    <location>
        <position position="498"/>
    </location>
</feature>
<evidence type="ECO:0008006" key="7">
    <source>
        <dbReference type="Google" id="ProtNLM"/>
    </source>
</evidence>
<dbReference type="PANTHER" id="PTHR12415">
    <property type="entry name" value="TYROSYL-DNA PHOSPHODIESTERASE 1"/>
    <property type="match status" value="1"/>
</dbReference>
<dbReference type="AlphaFoldDB" id="U1GAX2"/>
<dbReference type="Pfam" id="PF06087">
    <property type="entry name" value="Tyr-DNA_phospho"/>
    <property type="match status" value="1"/>
</dbReference>
<feature type="compositionally biased region" description="Basic and acidic residues" evidence="4">
    <location>
        <begin position="77"/>
        <end position="88"/>
    </location>
</feature>
<feature type="region of interest" description="Disordered" evidence="4">
    <location>
        <begin position="38"/>
        <end position="149"/>
    </location>
</feature>
<dbReference type="OMA" id="FPPMDGQ"/>
<dbReference type="GO" id="GO:0003697">
    <property type="term" value="F:single-stranded DNA binding"/>
    <property type="evidence" value="ECO:0007669"/>
    <property type="project" value="TreeGrafter"/>
</dbReference>
<dbReference type="SUPFAM" id="SSF56024">
    <property type="entry name" value="Phospholipase D/nuclease"/>
    <property type="match status" value="2"/>
</dbReference>
<feature type="region of interest" description="Disordered" evidence="4">
    <location>
        <begin position="1"/>
        <end position="25"/>
    </location>
</feature>
<evidence type="ECO:0000313" key="6">
    <source>
        <dbReference type="Proteomes" id="UP000019373"/>
    </source>
</evidence>
<protein>
    <recommendedName>
        <fullName evidence="7">PLD phosphodiesterase domain-containing protein</fullName>
    </recommendedName>
</protein>
<dbReference type="eggNOG" id="KOG2031">
    <property type="taxonomic scope" value="Eukaryota"/>
</dbReference>
<dbReference type="GO" id="GO:0006281">
    <property type="term" value="P:DNA repair"/>
    <property type="evidence" value="ECO:0007669"/>
    <property type="project" value="InterPro"/>
</dbReference>